<feature type="region of interest" description="Disordered" evidence="1">
    <location>
        <begin position="348"/>
        <end position="373"/>
    </location>
</feature>
<sequence>MMGDSIKDIERIKINKHDENGSTHLIQAVRLNGEHLKILSEKDWEQKLNNTRDLLKRGANVKVTNTNGVPPLDIFLKDSYVYVVDVLNSDVLNPGDVGTLEHFIYGWINIIKLLKHHGADMNPLADGETPLMFFLKKLKSNNHNRAIISCLSQMIKVLIDNGAIDDRRIPLEYALCVFNKSKDTRKTGYFIKSLKEVINYFVDHMATYRRATNKEVINGLRLTGEWSNFQLSSATIEQEFGSVSQDTLPQKYEVDLSEKLFVEISSELIDEVQKLGIKLNLKHGEVESIKTDNSRNSKDWAYHVLKKWLQKDFDNKQNHNILIGVMEDIDRHDIAKIVKDFGHGVLRKDNRGKGSNSLEQSPSGHQSANYSLSDSGFQEDANCSKVFQNIDATPTCSADKRRVSPRKLICQFALDLLSNAGHHESEIKVNVEHFEENHSAQETVKKRKANTQTKIDMHLKQKKLLN</sequence>
<evidence type="ECO:0000313" key="2">
    <source>
        <dbReference type="EMBL" id="CAH1781532.1"/>
    </source>
</evidence>
<protein>
    <submittedName>
        <fullName evidence="2">Uncharacterized protein</fullName>
    </submittedName>
</protein>
<gene>
    <name evidence="2" type="ORF">OFUS_LOCUS8102</name>
</gene>
<dbReference type="Proteomes" id="UP000749559">
    <property type="component" value="Unassembled WGS sequence"/>
</dbReference>
<evidence type="ECO:0000256" key="1">
    <source>
        <dbReference type="SAM" id="MobiDB-lite"/>
    </source>
</evidence>
<dbReference type="SUPFAM" id="SSF48403">
    <property type="entry name" value="Ankyrin repeat"/>
    <property type="match status" value="1"/>
</dbReference>
<dbReference type="Gene3D" id="1.10.533.10">
    <property type="entry name" value="Death Domain, Fas"/>
    <property type="match status" value="1"/>
</dbReference>
<dbReference type="InterPro" id="IPR011029">
    <property type="entry name" value="DEATH-like_dom_sf"/>
</dbReference>
<keyword evidence="3" id="KW-1185">Reference proteome</keyword>
<dbReference type="EMBL" id="CAIIXF020000004">
    <property type="protein sequence ID" value="CAH1781532.1"/>
    <property type="molecule type" value="Genomic_DNA"/>
</dbReference>
<dbReference type="CDD" id="cd01670">
    <property type="entry name" value="Death"/>
    <property type="match status" value="1"/>
</dbReference>
<dbReference type="Gene3D" id="1.25.40.20">
    <property type="entry name" value="Ankyrin repeat-containing domain"/>
    <property type="match status" value="1"/>
</dbReference>
<organism evidence="2 3">
    <name type="scientific">Owenia fusiformis</name>
    <name type="common">Polychaete worm</name>
    <dbReference type="NCBI Taxonomy" id="6347"/>
    <lineage>
        <taxon>Eukaryota</taxon>
        <taxon>Metazoa</taxon>
        <taxon>Spiralia</taxon>
        <taxon>Lophotrochozoa</taxon>
        <taxon>Annelida</taxon>
        <taxon>Polychaeta</taxon>
        <taxon>Sedentaria</taxon>
        <taxon>Canalipalpata</taxon>
        <taxon>Sabellida</taxon>
        <taxon>Oweniida</taxon>
        <taxon>Oweniidae</taxon>
        <taxon>Owenia</taxon>
    </lineage>
</organism>
<dbReference type="InterPro" id="IPR000488">
    <property type="entry name" value="Death_dom"/>
</dbReference>
<dbReference type="AlphaFoldDB" id="A0A8J1Y2L5"/>
<accession>A0A8J1Y2L5</accession>
<dbReference type="Pfam" id="PF00531">
    <property type="entry name" value="Death"/>
    <property type="match status" value="1"/>
</dbReference>
<name>A0A8J1Y2L5_OWEFU</name>
<reference evidence="2" key="1">
    <citation type="submission" date="2022-03" db="EMBL/GenBank/DDBJ databases">
        <authorList>
            <person name="Martin C."/>
        </authorList>
    </citation>
    <scope>NUCLEOTIDE SEQUENCE</scope>
</reference>
<feature type="compositionally biased region" description="Polar residues" evidence="1">
    <location>
        <begin position="353"/>
        <end position="373"/>
    </location>
</feature>
<dbReference type="InterPro" id="IPR036770">
    <property type="entry name" value="Ankyrin_rpt-contain_sf"/>
</dbReference>
<dbReference type="OrthoDB" id="5985756at2759"/>
<dbReference type="PROSITE" id="PS50017">
    <property type="entry name" value="DEATH_DOMAIN"/>
    <property type="match status" value="1"/>
</dbReference>
<proteinExistence type="predicted"/>
<evidence type="ECO:0000313" key="3">
    <source>
        <dbReference type="Proteomes" id="UP000749559"/>
    </source>
</evidence>
<dbReference type="SUPFAM" id="SSF47986">
    <property type="entry name" value="DEATH domain"/>
    <property type="match status" value="1"/>
</dbReference>
<dbReference type="GO" id="GO:0007165">
    <property type="term" value="P:signal transduction"/>
    <property type="evidence" value="ECO:0007669"/>
    <property type="project" value="InterPro"/>
</dbReference>
<comment type="caution">
    <text evidence="2">The sequence shown here is derived from an EMBL/GenBank/DDBJ whole genome shotgun (WGS) entry which is preliminary data.</text>
</comment>